<dbReference type="Proteomes" id="UP000010475">
    <property type="component" value="Chromosome"/>
</dbReference>
<dbReference type="EMBL" id="CP003642">
    <property type="protein sequence ID" value="AFZ27597.1"/>
    <property type="molecule type" value="Genomic_DNA"/>
</dbReference>
<dbReference type="RefSeq" id="WP_015210832.1">
    <property type="nucleotide sequence ID" value="NC_019757.1"/>
</dbReference>
<evidence type="ECO:0000256" key="1">
    <source>
        <dbReference type="SAM" id="Coils"/>
    </source>
</evidence>
<dbReference type="OrthoDB" id="507124at2"/>
<feature type="domain" description="Inactive STAND" evidence="2">
    <location>
        <begin position="78"/>
        <end position="236"/>
    </location>
</feature>
<name>K9X7I0_9NOST</name>
<reference evidence="3 4" key="1">
    <citation type="submission" date="2012-06" db="EMBL/GenBank/DDBJ databases">
        <title>Finished chromosome of genome of Cylindrospermum stagnale PCC 7417.</title>
        <authorList>
            <consortium name="US DOE Joint Genome Institute"/>
            <person name="Gugger M."/>
            <person name="Coursin T."/>
            <person name="Rippka R."/>
            <person name="Tandeau De Marsac N."/>
            <person name="Huntemann M."/>
            <person name="Wei C.-L."/>
            <person name="Han J."/>
            <person name="Detter J.C."/>
            <person name="Han C."/>
            <person name="Tapia R."/>
            <person name="Chen A."/>
            <person name="Kyrpides N."/>
            <person name="Mavromatis K."/>
            <person name="Markowitz V."/>
            <person name="Szeto E."/>
            <person name="Ivanova N."/>
            <person name="Pagani I."/>
            <person name="Pati A."/>
            <person name="Goodwin L."/>
            <person name="Nordberg H.P."/>
            <person name="Cantor M.N."/>
            <person name="Hua S.X."/>
            <person name="Woyke T."/>
            <person name="Kerfeld C.A."/>
        </authorList>
    </citation>
    <scope>NUCLEOTIDE SEQUENCE [LARGE SCALE GENOMIC DNA]</scope>
    <source>
        <strain evidence="3 4">PCC 7417</strain>
    </source>
</reference>
<evidence type="ECO:0000313" key="3">
    <source>
        <dbReference type="EMBL" id="AFZ27597.1"/>
    </source>
</evidence>
<dbReference type="HOGENOM" id="CLU_073828_0_0_3"/>
<evidence type="ECO:0000313" key="4">
    <source>
        <dbReference type="Proteomes" id="UP000010475"/>
    </source>
</evidence>
<proteinExistence type="predicted"/>
<sequence>MFSVRHFQQKLKESQQEYKVLSEKISHLKEKYHREAGAAVQFQLKKEIEEAESERELIVKQIDKYENADKIERLNNALLRLDYEKQTLLFKEFIEQEQRIGVFLVHGESEEHGQIWLLNRLLGRVPEMETITLEFHLSRKSRRHDISALWRELGDKVGARLNSRASIITEEEIERVLQGVIQKLRTEHVILVLHQVDHVTEAYLNELLHNFWLPLTSLVRKSIDQKSDRLLLMFLIDCEGCVSTWNITFAQEFDSAWEPHIPISLPMIKCLSSDILTNWFRYEVESLPTRVTKEISSNVQEIMLMSEGVPELVFGHIYDLCNCDGQEWRHRWQKL</sequence>
<feature type="coiled-coil region" evidence="1">
    <location>
        <begin position="4"/>
        <end position="68"/>
    </location>
</feature>
<dbReference type="AlphaFoldDB" id="K9X7I0"/>
<organism evidence="3 4">
    <name type="scientific">Cylindrospermum stagnale PCC 7417</name>
    <dbReference type="NCBI Taxonomy" id="56107"/>
    <lineage>
        <taxon>Bacteria</taxon>
        <taxon>Bacillati</taxon>
        <taxon>Cyanobacteriota</taxon>
        <taxon>Cyanophyceae</taxon>
        <taxon>Nostocales</taxon>
        <taxon>Nostocaceae</taxon>
        <taxon>Cylindrospermum</taxon>
    </lineage>
</organism>
<dbReference type="KEGG" id="csg:Cylst_5591"/>
<protein>
    <recommendedName>
        <fullName evidence="2">Inactive STAND domain-containing protein</fullName>
    </recommendedName>
</protein>
<dbReference type="Pfam" id="PF19995">
    <property type="entry name" value="iSTAND"/>
    <property type="match status" value="1"/>
</dbReference>
<evidence type="ECO:0000259" key="2">
    <source>
        <dbReference type="Pfam" id="PF19995"/>
    </source>
</evidence>
<keyword evidence="1" id="KW-0175">Coiled coil</keyword>
<keyword evidence="4" id="KW-1185">Reference proteome</keyword>
<gene>
    <name evidence="3" type="ORF">Cylst_5591</name>
</gene>
<dbReference type="eggNOG" id="COG0360">
    <property type="taxonomic scope" value="Bacteria"/>
</dbReference>
<accession>K9X7I0</accession>
<dbReference type="InterPro" id="IPR045475">
    <property type="entry name" value="iSTAND"/>
</dbReference>